<gene>
    <name evidence="2" type="ORF">AB6A40_006772</name>
</gene>
<evidence type="ECO:0000313" key="2">
    <source>
        <dbReference type="EMBL" id="MFH4980063.1"/>
    </source>
</evidence>
<protein>
    <submittedName>
        <fullName evidence="2">Uncharacterized protein</fullName>
    </submittedName>
</protein>
<keyword evidence="3" id="KW-1185">Reference proteome</keyword>
<organism evidence="2 3">
    <name type="scientific">Gnathostoma spinigerum</name>
    <dbReference type="NCBI Taxonomy" id="75299"/>
    <lineage>
        <taxon>Eukaryota</taxon>
        <taxon>Metazoa</taxon>
        <taxon>Ecdysozoa</taxon>
        <taxon>Nematoda</taxon>
        <taxon>Chromadorea</taxon>
        <taxon>Rhabditida</taxon>
        <taxon>Spirurina</taxon>
        <taxon>Gnathostomatomorpha</taxon>
        <taxon>Gnathostomatoidea</taxon>
        <taxon>Gnathostomatidae</taxon>
        <taxon>Gnathostoma</taxon>
    </lineage>
</organism>
<name>A0ABD6EJB1_9BILA</name>
<comment type="caution">
    <text evidence="2">The sequence shown here is derived from an EMBL/GenBank/DDBJ whole genome shotgun (WGS) entry which is preliminary data.</text>
</comment>
<proteinExistence type="predicted"/>
<evidence type="ECO:0000256" key="1">
    <source>
        <dbReference type="SAM" id="Phobius"/>
    </source>
</evidence>
<evidence type="ECO:0000313" key="3">
    <source>
        <dbReference type="Proteomes" id="UP001608902"/>
    </source>
</evidence>
<reference evidence="2 3" key="1">
    <citation type="submission" date="2024-08" db="EMBL/GenBank/DDBJ databases">
        <title>Gnathostoma spinigerum genome.</title>
        <authorList>
            <person name="Gonzalez-Bertolin B."/>
            <person name="Monzon S."/>
            <person name="Zaballos A."/>
            <person name="Jimenez P."/>
            <person name="Dekumyoy P."/>
            <person name="Varona S."/>
            <person name="Cuesta I."/>
            <person name="Sumanam S."/>
            <person name="Adisakwattana P."/>
            <person name="Gasser R.B."/>
            <person name="Hernandez-Gonzalez A."/>
            <person name="Young N.D."/>
            <person name="Perteguer M.J."/>
        </authorList>
    </citation>
    <scope>NUCLEOTIDE SEQUENCE [LARGE SCALE GENOMIC DNA]</scope>
    <source>
        <strain evidence="2">AL3</strain>
        <tissue evidence="2">Liver</tissue>
    </source>
</reference>
<keyword evidence="1" id="KW-0812">Transmembrane</keyword>
<keyword evidence="1" id="KW-1133">Transmembrane helix</keyword>
<feature type="transmembrane region" description="Helical" evidence="1">
    <location>
        <begin position="12"/>
        <end position="30"/>
    </location>
</feature>
<dbReference type="AlphaFoldDB" id="A0ABD6EJB1"/>
<feature type="transmembrane region" description="Helical" evidence="1">
    <location>
        <begin position="42"/>
        <end position="62"/>
    </location>
</feature>
<accession>A0ABD6EJB1</accession>
<dbReference type="Proteomes" id="UP001608902">
    <property type="component" value="Unassembled WGS sequence"/>
</dbReference>
<dbReference type="EMBL" id="JBGFUD010005004">
    <property type="protein sequence ID" value="MFH4980063.1"/>
    <property type="molecule type" value="Genomic_DNA"/>
</dbReference>
<keyword evidence="1" id="KW-0472">Membrane</keyword>
<sequence>MSHSHSHFFIRLSIFVILISIALFYFHHLLALRLGIHVFSTAMNHLWMLCALFAFFSQVTYVKPLLRFLGGHNVVVPHGDHFHVFPHDGGYHPPYLSGSSFGGYGGYGGRSGTGTYVETVSGHGPS</sequence>